<accession>A0A8H2WI96</accession>
<feature type="compositionally biased region" description="Low complexity" evidence="1">
    <location>
        <begin position="163"/>
        <end position="173"/>
    </location>
</feature>
<gene>
    <name evidence="2" type="ORF">RDB_LOCUS38212</name>
</gene>
<feature type="region of interest" description="Disordered" evidence="1">
    <location>
        <begin position="153"/>
        <end position="173"/>
    </location>
</feature>
<dbReference type="Proteomes" id="UP000663846">
    <property type="component" value="Unassembled WGS sequence"/>
</dbReference>
<proteinExistence type="predicted"/>
<feature type="region of interest" description="Disordered" evidence="1">
    <location>
        <begin position="874"/>
        <end position="918"/>
    </location>
</feature>
<protein>
    <submittedName>
        <fullName evidence="2">Uncharacterized protein</fullName>
    </submittedName>
</protein>
<comment type="caution">
    <text evidence="2">The sequence shown here is derived from an EMBL/GenBank/DDBJ whole genome shotgun (WGS) entry which is preliminary data.</text>
</comment>
<evidence type="ECO:0000256" key="1">
    <source>
        <dbReference type="SAM" id="MobiDB-lite"/>
    </source>
</evidence>
<reference evidence="2" key="1">
    <citation type="submission" date="2021-01" db="EMBL/GenBank/DDBJ databases">
        <authorList>
            <person name="Kaushik A."/>
        </authorList>
    </citation>
    <scope>NUCLEOTIDE SEQUENCE</scope>
    <source>
        <strain evidence="2">AG1-1C</strain>
    </source>
</reference>
<name>A0A8H2WI96_9AGAM</name>
<dbReference type="AlphaFoldDB" id="A0A8H2WI96"/>
<organism evidence="2 3">
    <name type="scientific">Rhizoctonia solani</name>
    <dbReference type="NCBI Taxonomy" id="456999"/>
    <lineage>
        <taxon>Eukaryota</taxon>
        <taxon>Fungi</taxon>
        <taxon>Dikarya</taxon>
        <taxon>Basidiomycota</taxon>
        <taxon>Agaricomycotina</taxon>
        <taxon>Agaricomycetes</taxon>
        <taxon>Cantharellales</taxon>
        <taxon>Ceratobasidiaceae</taxon>
        <taxon>Rhizoctonia</taxon>
    </lineage>
</organism>
<feature type="compositionally biased region" description="Basic residues" evidence="1">
    <location>
        <begin position="909"/>
        <end position="918"/>
    </location>
</feature>
<dbReference type="EMBL" id="CAJMWS010000239">
    <property type="protein sequence ID" value="CAE6385314.1"/>
    <property type="molecule type" value="Genomic_DNA"/>
</dbReference>
<feature type="compositionally biased region" description="Polar residues" evidence="1">
    <location>
        <begin position="881"/>
        <end position="892"/>
    </location>
</feature>
<evidence type="ECO:0000313" key="2">
    <source>
        <dbReference type="EMBL" id="CAE6385314.1"/>
    </source>
</evidence>
<sequence>MLGAARAAARAIRYALAEDNIHAAQKTFSAYQGPSRLPLTALVHGTIRTRRPMAAAIAVESHLEDAKTLRIPTLQAYISALSSPGPQIIPAETAHTPVTAALTVLAAARRSRQQQRTTHMYDAVIRACLIQGEIITGSLLFVLLVRDWQRRHRDPPVRPSDPAPNLTLNAPNPLERWNRSFPTAFTSPIPPEAPTPPFPSPHLMEAIITALDLRPKPNPQTTHDLPPGRPPDSILALAHLTTLFTDRALPYPRYASLLNALTRTPPTTRQVESYFHGVLKQTCRDPPLMDTRSYNVLVNYSLSIIRKPAWAERLIDHMSTIRNPPLRITDATRAIIIRGEAKLREPGLAARILSHIDARGHSTRLPTNSAPPFPPPTPVYGIPDLPKDPHLLAGHVHNLTSLGTPTQVLRLVTTLLPNLHIPPTSVSPRTKRTLECVLELGPTVLTSLLNALCKSGKTGLAERVHRFGVLAEQVTSSFVLPLAFHTTIVQLYAREARKGLVVIEPKPSPLAPPHKAKAIVDAGTLLAPTPALAKSAVEGWGFDVPTPGGRTHRGIKRWALARSAAAHIYMTHIRPRLPIPSQSQLQYTPDARLYNSLFDVFGRRPNMLLRTYLSNVTRARHRKRGVKTGIPRQTDAFVRVLVKDMVAVGMKEDVPGGWSHFIPIDRATFKYSARNVLEAVDRIRNPLVPNGRWRVREIRVRTRFRPRVRAGLWRRLAPQKNQIHFMESLNYARAKPERRLSQQLINLDKSLRRELAEGQKALDKEIKVHEVDEFWKYLSASRERELKTRANIRRARAEMQRAIARFERALKRGKVPKERIREIWLYVQQKVQQVIKIKRRAARQGEIHVGRGRYKRQQRFIKPFTARAVFLKAPPPREPSQHITGEASSSRQWALPIATKTRSRIQAPRQKRQKTASL</sequence>
<evidence type="ECO:0000313" key="3">
    <source>
        <dbReference type="Proteomes" id="UP000663846"/>
    </source>
</evidence>